<feature type="transmembrane region" description="Helical" evidence="2">
    <location>
        <begin position="73"/>
        <end position="90"/>
    </location>
</feature>
<gene>
    <name evidence="3" type="ordered locus">AZOLI_2458</name>
</gene>
<dbReference type="Pfam" id="PF10688">
    <property type="entry name" value="Imp-YgjV"/>
    <property type="match status" value="1"/>
</dbReference>
<dbReference type="HOGENOM" id="CLU_1270152_0_0_5"/>
<evidence type="ECO:0000313" key="4">
    <source>
        <dbReference type="Proteomes" id="UP000005667"/>
    </source>
</evidence>
<reference evidence="4" key="1">
    <citation type="journal article" date="2011" name="PLoS Genet.">
        <title>Azospirillum genomes reveal transition of bacteria from aquatic to terrestrial environments.</title>
        <authorList>
            <person name="Wisniewski-Dye F."/>
            <person name="Borziak K."/>
            <person name="Khalsa-Moyers G."/>
            <person name="Alexandre G."/>
            <person name="Sukharnikov L.O."/>
            <person name="Wuichet K."/>
            <person name="Hurst G.B."/>
            <person name="McDonald W.H."/>
            <person name="Robertson J.S."/>
            <person name="Barbe V."/>
            <person name="Calteau A."/>
            <person name="Rouy Z."/>
            <person name="Mangenot S."/>
            <person name="Prigent-Combaret C."/>
            <person name="Normand P."/>
            <person name="Boyer M."/>
            <person name="Siguier P."/>
            <person name="Dessaux Y."/>
            <person name="Elmerich C."/>
            <person name="Condemine G."/>
            <person name="Krishnen G."/>
            <person name="Kennedy I."/>
            <person name="Paterson A.H."/>
            <person name="Gonzalez V."/>
            <person name="Mavingui P."/>
            <person name="Zhulin I.B."/>
        </authorList>
    </citation>
    <scope>NUCLEOTIDE SEQUENCE [LARGE SCALE GENOMIC DNA]</scope>
    <source>
        <strain evidence="4">4B</strain>
    </source>
</reference>
<dbReference type="STRING" id="862719.AZOLI_2458"/>
<keyword evidence="2" id="KW-0812">Transmembrane</keyword>
<feature type="transmembrane region" description="Helical" evidence="2">
    <location>
        <begin position="21"/>
        <end position="43"/>
    </location>
</feature>
<keyword evidence="4" id="KW-1185">Reference proteome</keyword>
<feature type="region of interest" description="Disordered" evidence="1">
    <location>
        <begin position="183"/>
        <end position="217"/>
    </location>
</feature>
<accession>G7Z2N7</accession>
<evidence type="ECO:0008006" key="5">
    <source>
        <dbReference type="Google" id="ProtNLM"/>
    </source>
</evidence>
<keyword evidence="2" id="KW-0472">Membrane</keyword>
<protein>
    <recommendedName>
        <fullName evidence="5">YgjV family protein</fullName>
    </recommendedName>
</protein>
<feature type="transmembrane region" description="Helical" evidence="2">
    <location>
        <begin position="97"/>
        <end position="114"/>
    </location>
</feature>
<evidence type="ECO:0000313" key="3">
    <source>
        <dbReference type="EMBL" id="CBS87664.1"/>
    </source>
</evidence>
<dbReference type="EMBL" id="FQ311868">
    <property type="protein sequence ID" value="CBS87664.1"/>
    <property type="molecule type" value="Genomic_DNA"/>
</dbReference>
<feature type="compositionally biased region" description="Pro residues" evidence="1">
    <location>
        <begin position="186"/>
        <end position="209"/>
    </location>
</feature>
<keyword evidence="2" id="KW-1133">Transmembrane helix</keyword>
<sequence>MIEMLTVRLPALFGAAGETDIGWSIAQLVGLCGMLGGMLWPFFRSRRAMLLVQLVPCLGFALHFAMVGAPTAAALNALAALQVLVALALGTSPAFRLVYLLILPVIAAVMAMTWTGLPSVFAAAGMALISLARYQTGVAVFRGTMLVALPCWFVHNCLVGSIPGMVSDLTGIAVNVWRLLSDRTAPRPPTQTGPTPTGPTPTGPTPMPPTAGEAKLS</sequence>
<dbReference type="Proteomes" id="UP000005667">
    <property type="component" value="Chromosome"/>
</dbReference>
<proteinExistence type="predicted"/>
<dbReference type="InterPro" id="IPR019629">
    <property type="entry name" value="Uncharacterised_HI1736/YgjV"/>
</dbReference>
<evidence type="ECO:0000256" key="1">
    <source>
        <dbReference type="SAM" id="MobiDB-lite"/>
    </source>
</evidence>
<dbReference type="KEGG" id="ali:AZOLI_2458"/>
<evidence type="ECO:0000256" key="2">
    <source>
        <dbReference type="SAM" id="Phobius"/>
    </source>
</evidence>
<name>G7Z2N7_AZOL4</name>
<dbReference type="AlphaFoldDB" id="G7Z2N7"/>
<dbReference type="RefSeq" id="WP_014248650.1">
    <property type="nucleotide sequence ID" value="NC_016622.1"/>
</dbReference>
<organism evidence="3 4">
    <name type="scientific">Azospirillum lipoferum (strain 4B)</name>
    <dbReference type="NCBI Taxonomy" id="862719"/>
    <lineage>
        <taxon>Bacteria</taxon>
        <taxon>Pseudomonadati</taxon>
        <taxon>Pseudomonadota</taxon>
        <taxon>Alphaproteobacteria</taxon>
        <taxon>Rhodospirillales</taxon>
        <taxon>Azospirillaceae</taxon>
        <taxon>Azospirillum</taxon>
    </lineage>
</organism>